<gene>
    <name evidence="1" type="ORF">GHK86_11090</name>
</gene>
<dbReference type="Pfam" id="PF09754">
    <property type="entry name" value="PAC2"/>
    <property type="match status" value="1"/>
</dbReference>
<evidence type="ECO:0000313" key="1">
    <source>
        <dbReference type="EMBL" id="MST33261.1"/>
    </source>
</evidence>
<keyword evidence="2" id="KW-1185">Reference proteome</keyword>
<dbReference type="InterPro" id="IPR008492">
    <property type="entry name" value="Rv2714-like"/>
</dbReference>
<dbReference type="EMBL" id="WJHE01000537">
    <property type="protein sequence ID" value="MST33261.1"/>
    <property type="molecule type" value="Genomic_DNA"/>
</dbReference>
<organism evidence="1 2">
    <name type="scientific">Acidiferrimicrobium australe</name>
    <dbReference type="NCBI Taxonomy" id="2664430"/>
    <lineage>
        <taxon>Bacteria</taxon>
        <taxon>Bacillati</taxon>
        <taxon>Actinomycetota</taxon>
        <taxon>Acidimicrobiia</taxon>
        <taxon>Acidimicrobiales</taxon>
        <taxon>Acidimicrobiaceae</taxon>
        <taxon>Acidiferrimicrobium</taxon>
    </lineage>
</organism>
<dbReference type="SUPFAM" id="SSF159659">
    <property type="entry name" value="Cgl1923-like"/>
    <property type="match status" value="1"/>
</dbReference>
<name>A0ABW9QUT5_9ACTN</name>
<reference evidence="1 2" key="1">
    <citation type="submission" date="2019-11" db="EMBL/GenBank/DDBJ databases">
        <title>Acidiferrimicrobium australis gen. nov., sp. nov., an acidophilic and obligately heterotrophic, member of the Actinobacteria that catalyses dissimilatory oxido- reduction of iron isolated from metal-rich acidic water in Chile.</title>
        <authorList>
            <person name="Gonzalez D."/>
            <person name="Huber K."/>
            <person name="Hedrich S."/>
            <person name="Rojas-Villalobos C."/>
            <person name="Quatrini R."/>
            <person name="Dinamarca M.A."/>
            <person name="Schwarz A."/>
            <person name="Canales C."/>
            <person name="Nancucheo I."/>
        </authorList>
    </citation>
    <scope>NUCLEOTIDE SEQUENCE [LARGE SCALE GENOMIC DNA]</scope>
    <source>
        <strain evidence="1 2">USS-CCA1</strain>
    </source>
</reference>
<dbReference type="InterPro" id="IPR038389">
    <property type="entry name" value="PSMG2_sf"/>
</dbReference>
<evidence type="ECO:0000313" key="2">
    <source>
        <dbReference type="Proteomes" id="UP000437736"/>
    </source>
</evidence>
<dbReference type="Proteomes" id="UP000437736">
    <property type="component" value="Unassembled WGS sequence"/>
</dbReference>
<accession>A0ABW9QUT5</accession>
<dbReference type="Gene3D" id="3.40.50.10900">
    <property type="entry name" value="PAC-like subunit"/>
    <property type="match status" value="1"/>
</dbReference>
<sequence length="298" mass="32520">MTDPLRWHRRPELRRPLVVVAFEGWNDAGDAASLALAYLAQTWRAEPFASIDPEEFYDFTETRPQARLSDGRTRSIEWPEVELLSARIPTGPAGSTAGPGRDAILIRGVEPQLKWRTFCGLLADVARGYQAEMSVILGALLADVPHTRPVRVSGSADDAELATRLGLSHSRYEGPTGIVGVLHHALSEAGIPSASFWASVPHYVHQVPSPKAALALVERSASVLGTSVNPLELRVAADEYERQVSERVADDDDAAAYVAQLEEADDADGPSAEPSFYADPERLAEEVERFLRRHHGEG</sequence>
<dbReference type="InterPro" id="IPR019151">
    <property type="entry name" value="Proteasome_assmbl_chaperone_2"/>
</dbReference>
<proteinExistence type="predicted"/>
<comment type="caution">
    <text evidence="1">The sequence shown here is derived from an EMBL/GenBank/DDBJ whole genome shotgun (WGS) entry which is preliminary data.</text>
</comment>
<protein>
    <submittedName>
        <fullName evidence="1">PAC2 family protein</fullName>
    </submittedName>
</protein>
<dbReference type="PIRSF" id="PIRSF028754">
    <property type="entry name" value="UCP028754"/>
    <property type="match status" value="1"/>
</dbReference>